<sequence>MSDMLNLNCWLLGDDPRRVFPVEIAKTKTVGGLKKAIKGEKMHAFDGIDADLLDLWKVEIDLKKDQKLLKTIKVDSDIQGGEELEPEQLGELNLTEDESLLPVEKLFKVFVDAPAEGHLHIVVRRPPPAVQGVFFRSELQNPRRLVA</sequence>
<dbReference type="OrthoDB" id="2427869at2759"/>
<dbReference type="AlphaFoldDB" id="A0A0C3EI72"/>
<evidence type="ECO:0000259" key="4">
    <source>
        <dbReference type="Pfam" id="PF20147"/>
    </source>
</evidence>
<accession>A0A0C3EI72</accession>
<dbReference type="HOGENOM" id="CLU_074871_1_0_1"/>
<keyword evidence="6" id="KW-1185">Reference proteome</keyword>
<dbReference type="Pfam" id="PF20147">
    <property type="entry name" value="Crinkler"/>
    <property type="match status" value="1"/>
</dbReference>
<evidence type="ECO:0000256" key="3">
    <source>
        <dbReference type="ARBA" id="ARBA00022525"/>
    </source>
</evidence>
<name>A0A0C3EI72_PILCF</name>
<gene>
    <name evidence="5" type="ORF">PILCRDRAFT_93498</name>
</gene>
<dbReference type="GO" id="GO:0005576">
    <property type="term" value="C:extracellular region"/>
    <property type="evidence" value="ECO:0007669"/>
    <property type="project" value="UniProtKB-SubCell"/>
</dbReference>
<evidence type="ECO:0000313" key="5">
    <source>
        <dbReference type="EMBL" id="KIM72350.1"/>
    </source>
</evidence>
<reference evidence="6" key="2">
    <citation type="submission" date="2015-01" db="EMBL/GenBank/DDBJ databases">
        <title>Evolutionary Origins and Diversification of the Mycorrhizal Mutualists.</title>
        <authorList>
            <consortium name="DOE Joint Genome Institute"/>
            <consortium name="Mycorrhizal Genomics Consortium"/>
            <person name="Kohler A."/>
            <person name="Kuo A."/>
            <person name="Nagy L.G."/>
            <person name="Floudas D."/>
            <person name="Copeland A."/>
            <person name="Barry K.W."/>
            <person name="Cichocki N."/>
            <person name="Veneault-Fourrey C."/>
            <person name="LaButti K."/>
            <person name="Lindquist E.A."/>
            <person name="Lipzen A."/>
            <person name="Lundell T."/>
            <person name="Morin E."/>
            <person name="Murat C."/>
            <person name="Riley R."/>
            <person name="Ohm R."/>
            <person name="Sun H."/>
            <person name="Tunlid A."/>
            <person name="Henrissat B."/>
            <person name="Grigoriev I.V."/>
            <person name="Hibbett D.S."/>
            <person name="Martin F."/>
        </authorList>
    </citation>
    <scope>NUCLEOTIDE SEQUENCE [LARGE SCALE GENOMIC DNA]</scope>
    <source>
        <strain evidence="6">F 1598</strain>
    </source>
</reference>
<keyword evidence="3" id="KW-0964">Secreted</keyword>
<evidence type="ECO:0000313" key="6">
    <source>
        <dbReference type="Proteomes" id="UP000054166"/>
    </source>
</evidence>
<proteinExistence type="predicted"/>
<organism evidence="5 6">
    <name type="scientific">Piloderma croceum (strain F 1598)</name>
    <dbReference type="NCBI Taxonomy" id="765440"/>
    <lineage>
        <taxon>Eukaryota</taxon>
        <taxon>Fungi</taxon>
        <taxon>Dikarya</taxon>
        <taxon>Basidiomycota</taxon>
        <taxon>Agaricomycotina</taxon>
        <taxon>Agaricomycetes</taxon>
        <taxon>Agaricomycetidae</taxon>
        <taxon>Atheliales</taxon>
        <taxon>Atheliaceae</taxon>
        <taxon>Piloderma</taxon>
    </lineage>
</organism>
<dbReference type="InterPro" id="IPR045379">
    <property type="entry name" value="Crinkler_N"/>
</dbReference>
<dbReference type="Proteomes" id="UP000054166">
    <property type="component" value="Unassembled WGS sequence"/>
</dbReference>
<reference evidence="5 6" key="1">
    <citation type="submission" date="2014-04" db="EMBL/GenBank/DDBJ databases">
        <authorList>
            <consortium name="DOE Joint Genome Institute"/>
            <person name="Kuo A."/>
            <person name="Tarkka M."/>
            <person name="Buscot F."/>
            <person name="Kohler A."/>
            <person name="Nagy L.G."/>
            <person name="Floudas D."/>
            <person name="Copeland A."/>
            <person name="Barry K.W."/>
            <person name="Cichocki N."/>
            <person name="Veneault-Fourrey C."/>
            <person name="LaButti K."/>
            <person name="Lindquist E.A."/>
            <person name="Lipzen A."/>
            <person name="Lundell T."/>
            <person name="Morin E."/>
            <person name="Murat C."/>
            <person name="Sun H."/>
            <person name="Tunlid A."/>
            <person name="Henrissat B."/>
            <person name="Grigoriev I.V."/>
            <person name="Hibbett D.S."/>
            <person name="Martin F."/>
            <person name="Nordberg H.P."/>
            <person name="Cantor M.N."/>
            <person name="Hua S.X."/>
        </authorList>
    </citation>
    <scope>NUCLEOTIDE SEQUENCE [LARGE SCALE GENOMIC DNA]</scope>
    <source>
        <strain evidence="5 6">F 1598</strain>
    </source>
</reference>
<protein>
    <recommendedName>
        <fullName evidence="4">Crinkler effector protein N-terminal domain-containing protein</fullName>
    </recommendedName>
</protein>
<comment type="subcellular location">
    <subcellularLocation>
        <location evidence="1">Host cell</location>
    </subcellularLocation>
    <subcellularLocation>
        <location evidence="2">Secreted</location>
    </subcellularLocation>
</comment>
<dbReference type="GO" id="GO:0043657">
    <property type="term" value="C:host cell"/>
    <property type="evidence" value="ECO:0007669"/>
    <property type="project" value="UniProtKB-SubCell"/>
</dbReference>
<dbReference type="EMBL" id="KN833139">
    <property type="protein sequence ID" value="KIM72350.1"/>
    <property type="molecule type" value="Genomic_DNA"/>
</dbReference>
<evidence type="ECO:0000256" key="1">
    <source>
        <dbReference type="ARBA" id="ARBA00004340"/>
    </source>
</evidence>
<feature type="domain" description="Crinkler effector protein N-terminal" evidence="4">
    <location>
        <begin position="5"/>
        <end position="124"/>
    </location>
</feature>
<dbReference type="InParanoid" id="A0A0C3EI72"/>
<evidence type="ECO:0000256" key="2">
    <source>
        <dbReference type="ARBA" id="ARBA00004613"/>
    </source>
</evidence>